<organism evidence="1 2">
    <name type="scientific">Dictyobacter halimunensis</name>
    <dbReference type="NCBI Taxonomy" id="3026934"/>
    <lineage>
        <taxon>Bacteria</taxon>
        <taxon>Bacillati</taxon>
        <taxon>Chloroflexota</taxon>
        <taxon>Ktedonobacteria</taxon>
        <taxon>Ktedonobacterales</taxon>
        <taxon>Dictyobacteraceae</taxon>
        <taxon>Dictyobacter</taxon>
    </lineage>
</organism>
<gene>
    <name evidence="1" type="ORF">KDH_53800</name>
</gene>
<sequence>MQNCRNSCLVDVKQEYTITFVESEEHRYTNYKKKGIGAGVEAAPGLASTPAPIPFFFPFLSKLHISVYVSKEGHKESIKNNTIKQ</sequence>
<keyword evidence="2" id="KW-1185">Reference proteome</keyword>
<dbReference type="Proteomes" id="UP001344906">
    <property type="component" value="Unassembled WGS sequence"/>
</dbReference>
<accession>A0ABQ6G0D3</accession>
<reference evidence="1 2" key="1">
    <citation type="submission" date="2023-02" db="EMBL/GenBank/DDBJ databases">
        <title>Dictyobacter halimunensis sp. nov., a new member of the class Ktedonobacteria from forest soil in a geothermal area.</title>
        <authorList>
            <person name="Rachmania M.K."/>
            <person name="Ningsih F."/>
            <person name="Sakai Y."/>
            <person name="Yabe S."/>
            <person name="Yokota A."/>
            <person name="Sjamsuridzal W."/>
        </authorList>
    </citation>
    <scope>NUCLEOTIDE SEQUENCE [LARGE SCALE GENOMIC DNA]</scope>
    <source>
        <strain evidence="1 2">S3.2.2.5</strain>
    </source>
</reference>
<proteinExistence type="predicted"/>
<name>A0ABQ6G0D3_9CHLR</name>
<comment type="caution">
    <text evidence="1">The sequence shown here is derived from an EMBL/GenBank/DDBJ whole genome shotgun (WGS) entry which is preliminary data.</text>
</comment>
<evidence type="ECO:0000313" key="2">
    <source>
        <dbReference type="Proteomes" id="UP001344906"/>
    </source>
</evidence>
<dbReference type="EMBL" id="BSRI01000002">
    <property type="protein sequence ID" value="GLV58549.1"/>
    <property type="molecule type" value="Genomic_DNA"/>
</dbReference>
<protein>
    <submittedName>
        <fullName evidence="1">Uncharacterized protein</fullName>
    </submittedName>
</protein>
<evidence type="ECO:0000313" key="1">
    <source>
        <dbReference type="EMBL" id="GLV58549.1"/>
    </source>
</evidence>